<dbReference type="GeneID" id="63801147"/>
<dbReference type="EMBL" id="MCFD01000003">
    <property type="protein sequence ID" value="ORX71790.1"/>
    <property type="molecule type" value="Genomic_DNA"/>
</dbReference>
<sequence length="702" mass="77844">MLIGSDGTLNRTAAEYWINKVKVGSIYDTPGNRGGKYAWYAPQTLANITNTIQELALAKGSRVPVLFGMDSVRGANYVKGAAMFPAGIGLAATFQPMYAYEAGRVAAKDTRASGYQWAFAPSADLNVEKRWSQNYRSFGEDPALLSEMVRYSVRGYQGDYKSDRTRVATCVKHFIGASYPFNGKERSTQFIPDNILFEYYLPGFEAALNSGATTLMESLSNLNGEALVESSFYLKKLLRDKLQFRGVMLTDYEEVRSQALDFHTAANFTDAVYLTLNNTSVDMSAATSDAEFTLDTLDLVRGGGIHEDRITESVARILQLKKDLGMFETPFADPNLFTAVGAKQDIELARNAVRESITLLKNANNVLPLKDDDRVLFIGPHLNSTHLLGGGWNIHRQGPTEIEGDAIYQGLGDTIMSGIESITKHRPVFMEGFSATGSELQEDILQSIIDIAKQAEKVVIGLGESNYADDQGDVDDMSLPEPQIELVRRISQAVDRPIVAILVEGRPRLLKDVAELADGIVNAYLPGMYGGVPIAEVLYGKISPSGRQPFSYPKHEYQARDTIWQGMWNEYAPQYPFGFGLGYSTMVYSNISVDSTDLRPGKPITVRLSIQNTGPFDQREAVLLYTTQSFRTGYQPELFRLRRFNKVEIRSGTLTEVSFTLTAEELAYYNRDLVKVIDPSPVNITINALTPQERTISIRLSV</sequence>
<reference evidence="8 9" key="1">
    <citation type="submission" date="2016-07" db="EMBL/GenBank/DDBJ databases">
        <title>Pervasive Adenine N6-methylation of Active Genes in Fungi.</title>
        <authorList>
            <consortium name="DOE Joint Genome Institute"/>
            <person name="Mondo S.J."/>
            <person name="Dannebaum R.O."/>
            <person name="Kuo R.C."/>
            <person name="Labutti K."/>
            <person name="Haridas S."/>
            <person name="Kuo A."/>
            <person name="Salamov A."/>
            <person name="Ahrendt S.R."/>
            <person name="Lipzen A."/>
            <person name="Sullivan W."/>
            <person name="Andreopoulos W.B."/>
            <person name="Clum A."/>
            <person name="Lindquist E."/>
            <person name="Daum C."/>
            <person name="Ramamoorthy G.K."/>
            <person name="Gryganskyi A."/>
            <person name="Culley D."/>
            <person name="Magnuson J.K."/>
            <person name="James T.Y."/>
            <person name="O'Malley M.A."/>
            <person name="Stajich J.E."/>
            <person name="Spatafora J.W."/>
            <person name="Visel A."/>
            <person name="Grigoriev I.V."/>
        </authorList>
    </citation>
    <scope>NUCLEOTIDE SEQUENCE [LARGE SCALE GENOMIC DNA]</scope>
    <source>
        <strain evidence="8 9">ATCC 12442</strain>
    </source>
</reference>
<dbReference type="Gene3D" id="3.20.20.300">
    <property type="entry name" value="Glycoside hydrolase, family 3, N-terminal domain"/>
    <property type="match status" value="1"/>
</dbReference>
<dbReference type="InterPro" id="IPR036881">
    <property type="entry name" value="Glyco_hydro_3_C_sf"/>
</dbReference>
<accession>A0A1Y1WE41</accession>
<proteinExistence type="inferred from homology"/>
<dbReference type="Gene3D" id="3.40.50.1700">
    <property type="entry name" value="Glycoside hydrolase family 3 C-terminal domain"/>
    <property type="match status" value="1"/>
</dbReference>
<dbReference type="SMART" id="SM01217">
    <property type="entry name" value="Fn3_like"/>
    <property type="match status" value="1"/>
</dbReference>
<evidence type="ECO:0000256" key="2">
    <source>
        <dbReference type="ARBA" id="ARBA00005336"/>
    </source>
</evidence>
<protein>
    <recommendedName>
        <fullName evidence="3">beta-glucosidase</fullName>
        <ecNumber evidence="3">3.2.1.21</ecNumber>
    </recommendedName>
</protein>
<dbReference type="InterPro" id="IPR017853">
    <property type="entry name" value="GH"/>
</dbReference>
<keyword evidence="9" id="KW-1185">Reference proteome</keyword>
<dbReference type="OrthoDB" id="416222at2759"/>
<comment type="caution">
    <text evidence="8">The sequence shown here is derived from an EMBL/GenBank/DDBJ whole genome shotgun (WGS) entry which is preliminary data.</text>
</comment>
<dbReference type="GO" id="GO:0009251">
    <property type="term" value="P:glucan catabolic process"/>
    <property type="evidence" value="ECO:0007669"/>
    <property type="project" value="TreeGrafter"/>
</dbReference>
<dbReference type="SUPFAM" id="SSF51445">
    <property type="entry name" value="(Trans)glycosidases"/>
    <property type="match status" value="1"/>
</dbReference>
<dbReference type="AlphaFoldDB" id="A0A1Y1WE41"/>
<keyword evidence="4" id="KW-0732">Signal</keyword>
<dbReference type="Proteomes" id="UP000193922">
    <property type="component" value="Unassembled WGS sequence"/>
</dbReference>
<comment type="similarity">
    <text evidence="2">Belongs to the glycosyl hydrolase 3 family.</text>
</comment>
<evidence type="ECO:0000256" key="5">
    <source>
        <dbReference type="ARBA" id="ARBA00022801"/>
    </source>
</evidence>
<keyword evidence="5 8" id="KW-0378">Hydrolase</keyword>
<evidence type="ECO:0000259" key="7">
    <source>
        <dbReference type="SMART" id="SM01217"/>
    </source>
</evidence>
<dbReference type="EC" id="3.2.1.21" evidence="3"/>
<dbReference type="InterPro" id="IPR002772">
    <property type="entry name" value="Glyco_hydro_3_C"/>
</dbReference>
<dbReference type="InterPro" id="IPR026891">
    <property type="entry name" value="Fn3-like"/>
</dbReference>
<comment type="catalytic activity">
    <reaction evidence="1">
        <text>Hydrolysis of terminal, non-reducing beta-D-glucosyl residues with release of beta-D-glucose.</text>
        <dbReference type="EC" id="3.2.1.21"/>
    </reaction>
</comment>
<dbReference type="PANTHER" id="PTHR30620:SF16">
    <property type="entry name" value="LYSOSOMAL BETA GLUCOSIDASE"/>
    <property type="match status" value="1"/>
</dbReference>
<dbReference type="SUPFAM" id="SSF52279">
    <property type="entry name" value="Beta-D-glucan exohydrolase, C-terminal domain"/>
    <property type="match status" value="1"/>
</dbReference>
<dbReference type="PANTHER" id="PTHR30620">
    <property type="entry name" value="PERIPLASMIC BETA-GLUCOSIDASE-RELATED"/>
    <property type="match status" value="1"/>
</dbReference>
<dbReference type="STRING" id="61395.A0A1Y1WE41"/>
<dbReference type="GO" id="GO:0008422">
    <property type="term" value="F:beta-glucosidase activity"/>
    <property type="evidence" value="ECO:0007669"/>
    <property type="project" value="UniProtKB-EC"/>
</dbReference>
<dbReference type="PRINTS" id="PR00133">
    <property type="entry name" value="GLHYDRLASE3"/>
</dbReference>
<name>A0A1Y1WE41_9FUNG</name>
<dbReference type="InterPro" id="IPR036962">
    <property type="entry name" value="Glyco_hydro_3_N_sf"/>
</dbReference>
<dbReference type="Gene3D" id="2.60.40.10">
    <property type="entry name" value="Immunoglobulins"/>
    <property type="match status" value="1"/>
</dbReference>
<evidence type="ECO:0000256" key="6">
    <source>
        <dbReference type="ARBA" id="ARBA00023295"/>
    </source>
</evidence>
<evidence type="ECO:0000256" key="3">
    <source>
        <dbReference type="ARBA" id="ARBA00012744"/>
    </source>
</evidence>
<feature type="domain" description="Fibronectin type III-like" evidence="7">
    <location>
        <begin position="620"/>
        <end position="690"/>
    </location>
</feature>
<organism evidence="8 9">
    <name type="scientific">Linderina pennispora</name>
    <dbReference type="NCBI Taxonomy" id="61395"/>
    <lineage>
        <taxon>Eukaryota</taxon>
        <taxon>Fungi</taxon>
        <taxon>Fungi incertae sedis</taxon>
        <taxon>Zoopagomycota</taxon>
        <taxon>Kickxellomycotina</taxon>
        <taxon>Kickxellomycetes</taxon>
        <taxon>Kickxellales</taxon>
        <taxon>Kickxellaceae</taxon>
        <taxon>Linderina</taxon>
    </lineage>
</organism>
<dbReference type="InterPro" id="IPR051915">
    <property type="entry name" value="Cellulose_Degrad_GH3"/>
</dbReference>
<dbReference type="Pfam" id="PF00933">
    <property type="entry name" value="Glyco_hydro_3"/>
    <property type="match status" value="1"/>
</dbReference>
<dbReference type="RefSeq" id="XP_040745214.1">
    <property type="nucleotide sequence ID" value="XM_040884499.1"/>
</dbReference>
<dbReference type="Pfam" id="PF14310">
    <property type="entry name" value="Fn3-like"/>
    <property type="match status" value="1"/>
</dbReference>
<dbReference type="InterPro" id="IPR001764">
    <property type="entry name" value="Glyco_hydro_3_N"/>
</dbReference>
<gene>
    <name evidence="8" type="ORF">DL89DRAFT_221165</name>
</gene>
<evidence type="ECO:0000256" key="1">
    <source>
        <dbReference type="ARBA" id="ARBA00000448"/>
    </source>
</evidence>
<dbReference type="Pfam" id="PF01915">
    <property type="entry name" value="Glyco_hydro_3_C"/>
    <property type="match status" value="1"/>
</dbReference>
<keyword evidence="6" id="KW-0326">Glycosidase</keyword>
<evidence type="ECO:0000256" key="4">
    <source>
        <dbReference type="ARBA" id="ARBA00022729"/>
    </source>
</evidence>
<dbReference type="InterPro" id="IPR013783">
    <property type="entry name" value="Ig-like_fold"/>
</dbReference>
<evidence type="ECO:0000313" key="8">
    <source>
        <dbReference type="EMBL" id="ORX71790.1"/>
    </source>
</evidence>
<evidence type="ECO:0000313" key="9">
    <source>
        <dbReference type="Proteomes" id="UP000193922"/>
    </source>
</evidence>